<evidence type="ECO:0000256" key="2">
    <source>
        <dbReference type="ARBA" id="ARBA00022679"/>
    </source>
</evidence>
<dbReference type="NCBIfam" id="NF001140">
    <property type="entry name" value="PRK00147.1"/>
    <property type="match status" value="1"/>
</dbReference>
<organism evidence="6 7">
    <name type="scientific">Planococcus dechangensis</name>
    <dbReference type="NCBI Taxonomy" id="1176255"/>
    <lineage>
        <taxon>Bacteria</taxon>
        <taxon>Bacillati</taxon>
        <taxon>Bacillota</taxon>
        <taxon>Bacilli</taxon>
        <taxon>Bacillales</taxon>
        <taxon>Caryophanaceae</taxon>
        <taxon>Planococcus</taxon>
    </lineage>
</organism>
<dbReference type="Proteomes" id="UP001595932">
    <property type="component" value="Unassembled WGS sequence"/>
</dbReference>
<keyword evidence="7" id="KW-1185">Reference proteome</keyword>
<reference evidence="7" key="1">
    <citation type="journal article" date="2019" name="Int. J. Syst. Evol. Microbiol.">
        <title>The Global Catalogue of Microorganisms (GCM) 10K type strain sequencing project: providing services to taxonomists for standard genome sequencing and annotation.</title>
        <authorList>
            <consortium name="The Broad Institute Genomics Platform"/>
            <consortium name="The Broad Institute Genome Sequencing Center for Infectious Disease"/>
            <person name="Wu L."/>
            <person name="Ma J."/>
        </authorList>
    </citation>
    <scope>NUCLEOTIDE SEQUENCE [LARGE SCALE GENOMIC DNA]</scope>
    <source>
        <strain evidence="7">CGMCC 1.12151</strain>
    </source>
</reference>
<dbReference type="EMBL" id="JBHSGL010000005">
    <property type="protein sequence ID" value="MFC4711892.1"/>
    <property type="molecule type" value="Genomic_DNA"/>
</dbReference>
<keyword evidence="2 5" id="KW-0808">Transferase</keyword>
<comment type="caution">
    <text evidence="6">The sequence shown here is derived from an EMBL/GenBank/DDBJ whole genome shotgun (WGS) entry which is preliminary data.</text>
</comment>
<comment type="pathway">
    <text evidence="5">tRNA modification; tRNA-queuosine biosynthesis.</text>
</comment>
<gene>
    <name evidence="5 6" type="primary">queA</name>
    <name evidence="6" type="ORF">ACFO5U_03455</name>
</gene>
<dbReference type="InterPro" id="IPR036100">
    <property type="entry name" value="QueA_sf"/>
</dbReference>
<sequence length="350" mass="39488">MNVNDFDFELPEELIAQTPLLDRTSSRLLVMDKETGEVEHKHFRDILGHLHPGDLLVLNDTRVLPARLMGTKEETGANIEVLLLKQTEEDVWETLVKPAKKVKVGTIVSFGGGLLRAECTGVLDHGGRHFKFMYDGIFYEILDQLGEMPLPPYIREKLEDQDRYQTVFAKERGSAAAPTAGLHFTDELLNEIRNKGVNIAFITLHVGLGTFRPVSVESIEDHEMHAEFYRITQQTADLINETKTKGGNVISVGTTSTRTLESVAQKFDGKMQEDSGWTDIFIYPGYRFSAVDGLITNFHLPKSTLVMLVSAMSNRDAILNAYHEAVKERYRFFSFGDAMFIEPQKKETNS</sequence>
<keyword evidence="6" id="KW-0328">Glycosyltransferase</keyword>
<dbReference type="SUPFAM" id="SSF111337">
    <property type="entry name" value="QueA-like"/>
    <property type="match status" value="1"/>
</dbReference>
<dbReference type="GO" id="GO:0051075">
    <property type="term" value="F:S-adenosylmethionine:tRNA ribosyltransferase-isomerase activity"/>
    <property type="evidence" value="ECO:0007669"/>
    <property type="project" value="UniProtKB-EC"/>
</dbReference>
<comment type="similarity">
    <text evidence="5">Belongs to the QueA family.</text>
</comment>
<dbReference type="RefSeq" id="WP_377279444.1">
    <property type="nucleotide sequence ID" value="NZ_JBHSGL010000005.1"/>
</dbReference>
<dbReference type="EC" id="2.4.99.17" evidence="5"/>
<proteinExistence type="inferred from homology"/>
<keyword evidence="3 5" id="KW-0949">S-adenosyl-L-methionine</keyword>
<comment type="subunit">
    <text evidence="5">Monomer.</text>
</comment>
<evidence type="ECO:0000256" key="5">
    <source>
        <dbReference type="HAMAP-Rule" id="MF_00113"/>
    </source>
</evidence>
<dbReference type="PANTHER" id="PTHR30307">
    <property type="entry name" value="S-ADENOSYLMETHIONINE:TRNA RIBOSYLTRANSFERASE-ISOMERASE"/>
    <property type="match status" value="1"/>
</dbReference>
<evidence type="ECO:0000313" key="6">
    <source>
        <dbReference type="EMBL" id="MFC4711892.1"/>
    </source>
</evidence>
<evidence type="ECO:0000313" key="7">
    <source>
        <dbReference type="Proteomes" id="UP001595932"/>
    </source>
</evidence>
<dbReference type="InterPro" id="IPR003699">
    <property type="entry name" value="QueA"/>
</dbReference>
<comment type="subcellular location">
    <subcellularLocation>
        <location evidence="5">Cytoplasm</location>
    </subcellularLocation>
</comment>
<evidence type="ECO:0000256" key="3">
    <source>
        <dbReference type="ARBA" id="ARBA00022691"/>
    </source>
</evidence>
<dbReference type="Gene3D" id="3.40.1780.10">
    <property type="entry name" value="QueA-like"/>
    <property type="match status" value="1"/>
</dbReference>
<dbReference type="Gene3D" id="2.40.10.240">
    <property type="entry name" value="QueA-like"/>
    <property type="match status" value="1"/>
</dbReference>
<keyword evidence="1 5" id="KW-0963">Cytoplasm</keyword>
<dbReference type="PANTHER" id="PTHR30307:SF0">
    <property type="entry name" value="S-ADENOSYLMETHIONINE:TRNA RIBOSYLTRANSFERASE-ISOMERASE"/>
    <property type="match status" value="1"/>
</dbReference>
<protein>
    <recommendedName>
        <fullName evidence="5">S-adenosylmethionine:tRNA ribosyltransferase-isomerase</fullName>
        <ecNumber evidence="5">2.4.99.17</ecNumber>
    </recommendedName>
    <alternativeName>
        <fullName evidence="5">Queuosine biosynthesis protein QueA</fullName>
    </alternativeName>
</protein>
<evidence type="ECO:0000256" key="4">
    <source>
        <dbReference type="ARBA" id="ARBA00022785"/>
    </source>
</evidence>
<keyword evidence="4 5" id="KW-0671">Queuosine biosynthesis</keyword>
<dbReference type="HAMAP" id="MF_00113">
    <property type="entry name" value="QueA"/>
    <property type="match status" value="1"/>
</dbReference>
<dbReference type="InterPro" id="IPR042118">
    <property type="entry name" value="QueA_dom1"/>
</dbReference>
<accession>A0ABV9M7W0</accession>
<dbReference type="NCBIfam" id="TIGR00113">
    <property type="entry name" value="queA"/>
    <property type="match status" value="1"/>
</dbReference>
<comment type="function">
    <text evidence="5">Transfers and isomerizes the ribose moiety from AdoMet to the 7-aminomethyl group of 7-deazaguanine (preQ1-tRNA) to give epoxyqueuosine (oQ-tRNA).</text>
</comment>
<comment type="catalytic activity">
    <reaction evidence="5">
        <text>7-aminomethyl-7-carbaguanosine(34) in tRNA + S-adenosyl-L-methionine = epoxyqueuosine(34) in tRNA + adenine + L-methionine + 2 H(+)</text>
        <dbReference type="Rhea" id="RHEA:32155"/>
        <dbReference type="Rhea" id="RHEA-COMP:10342"/>
        <dbReference type="Rhea" id="RHEA-COMP:18582"/>
        <dbReference type="ChEBI" id="CHEBI:15378"/>
        <dbReference type="ChEBI" id="CHEBI:16708"/>
        <dbReference type="ChEBI" id="CHEBI:57844"/>
        <dbReference type="ChEBI" id="CHEBI:59789"/>
        <dbReference type="ChEBI" id="CHEBI:82833"/>
        <dbReference type="ChEBI" id="CHEBI:194443"/>
        <dbReference type="EC" id="2.4.99.17"/>
    </reaction>
</comment>
<name>A0ABV9M7W0_9BACL</name>
<evidence type="ECO:0000256" key="1">
    <source>
        <dbReference type="ARBA" id="ARBA00022490"/>
    </source>
</evidence>
<dbReference type="InterPro" id="IPR042119">
    <property type="entry name" value="QueA_dom2"/>
</dbReference>
<dbReference type="Pfam" id="PF02547">
    <property type="entry name" value="Queuosine_synth"/>
    <property type="match status" value="1"/>
</dbReference>